<dbReference type="Gene3D" id="3.30.160.710">
    <property type="match status" value="1"/>
</dbReference>
<organism evidence="3">
    <name type="scientific">marine metagenome</name>
    <dbReference type="NCBI Taxonomy" id="408172"/>
    <lineage>
        <taxon>unclassified sequences</taxon>
        <taxon>metagenomes</taxon>
        <taxon>ecological metagenomes</taxon>
    </lineage>
</organism>
<feature type="domain" description="MBG" evidence="2">
    <location>
        <begin position="425"/>
        <end position="457"/>
    </location>
</feature>
<feature type="domain" description="MBG" evidence="2">
    <location>
        <begin position="188"/>
        <end position="266"/>
    </location>
</feature>
<proteinExistence type="predicted"/>
<dbReference type="Pfam" id="PF18676">
    <property type="entry name" value="MBG_2"/>
    <property type="match status" value="1"/>
</dbReference>
<evidence type="ECO:0000313" key="3">
    <source>
        <dbReference type="EMBL" id="SVB92201.1"/>
    </source>
</evidence>
<evidence type="ECO:0000259" key="1">
    <source>
        <dbReference type="Pfam" id="PF18676"/>
    </source>
</evidence>
<feature type="domain" description="MBG" evidence="2">
    <location>
        <begin position="32"/>
        <end position="106"/>
    </location>
</feature>
<dbReference type="EMBL" id="UINC01063992">
    <property type="protein sequence ID" value="SVB92201.1"/>
    <property type="molecule type" value="Genomic_DNA"/>
</dbReference>
<feature type="non-terminal residue" evidence="3">
    <location>
        <position position="457"/>
    </location>
</feature>
<dbReference type="AlphaFoldDB" id="A0A382I0H5"/>
<dbReference type="InterPro" id="IPR043772">
    <property type="entry name" value="MBG_3"/>
</dbReference>
<name>A0A382I0H5_9ZZZZ</name>
<sequence>GSYVATPAGLSSSNYAITYSDGALTVSKMGTTIALTNTSQGYTGSALAVTATPAIDGLTVDVVYKDADDTVVASPTAQGTYYVTATINDTNHSGVATGTLTITKATTTLTLADLPDVVYNTDSITAVATVDTGRPVTYFVTGAASASGNVITLHNAGIVTVEAYVAETDDYGFAYDAKTFTVTKAPTTVTLAGTSVVYTGLGQAVTASVADSGGAAITVGVDIVYTDAAGAAVASPTLVGDYTVTATVNDTKYGGSATDTLRILKAPLTITADDKTKEYLQANPTLTLTYTGFQNSEDSSVLSTQATVGTGADASSSLGEYGIVVYGAAAANYAITHVDGTLTVEKNTVVITLTGTSVTYTGSAFAVTATPSVAGVSVGVTYADAAGAAVASPTNAGTYTVTATVDSTLYQGTQTGTLTIAKATATVTLSDLAATYNGSAKLATATTDPAGLTVDLT</sequence>
<dbReference type="InterPro" id="IPR041286">
    <property type="entry name" value="MBG_2"/>
</dbReference>
<feature type="domain" description="MBG" evidence="2">
    <location>
        <begin position="351"/>
        <end position="424"/>
    </location>
</feature>
<feature type="non-terminal residue" evidence="3">
    <location>
        <position position="1"/>
    </location>
</feature>
<gene>
    <name evidence="3" type="ORF">METZ01_LOCUS245055</name>
</gene>
<accession>A0A382I0H5</accession>
<protein>
    <recommendedName>
        <fullName evidence="4">MBG domain-containing protein</fullName>
    </recommendedName>
</protein>
<evidence type="ECO:0000259" key="2">
    <source>
        <dbReference type="Pfam" id="PF18887"/>
    </source>
</evidence>
<feature type="domain" description="MBG" evidence="1">
    <location>
        <begin position="268"/>
        <end position="343"/>
    </location>
</feature>
<evidence type="ECO:0008006" key="4">
    <source>
        <dbReference type="Google" id="ProtNLM"/>
    </source>
</evidence>
<reference evidence="3" key="1">
    <citation type="submission" date="2018-05" db="EMBL/GenBank/DDBJ databases">
        <authorList>
            <person name="Lanie J.A."/>
            <person name="Ng W.-L."/>
            <person name="Kazmierczak K.M."/>
            <person name="Andrzejewski T.M."/>
            <person name="Davidsen T.M."/>
            <person name="Wayne K.J."/>
            <person name="Tettelin H."/>
            <person name="Glass J.I."/>
            <person name="Rusch D."/>
            <person name="Podicherti R."/>
            <person name="Tsui H.-C.T."/>
            <person name="Winkler M.E."/>
        </authorList>
    </citation>
    <scope>NUCLEOTIDE SEQUENCE</scope>
</reference>
<dbReference type="Pfam" id="PF18887">
    <property type="entry name" value="MBG_3"/>
    <property type="match status" value="4"/>
</dbReference>